<keyword evidence="3" id="KW-0217">Developmental protein</keyword>
<accession>A0A096MRE6</accession>
<feature type="domain" description="Dickkopf N-terminal cysteine-rich" evidence="16">
    <location>
        <begin position="242"/>
        <end position="292"/>
    </location>
</feature>
<evidence type="ECO:0000256" key="3">
    <source>
        <dbReference type="ARBA" id="ARBA00022473"/>
    </source>
</evidence>
<feature type="compositionally biased region" description="Low complexity" evidence="14">
    <location>
        <begin position="68"/>
        <end position="85"/>
    </location>
</feature>
<dbReference type="GO" id="GO:0045892">
    <property type="term" value="P:negative regulation of DNA-templated transcription"/>
    <property type="evidence" value="ECO:0007669"/>
    <property type="project" value="Ensembl"/>
</dbReference>
<keyword evidence="9" id="KW-0325">Glycoprotein</keyword>
<dbReference type="AlphaFoldDB" id="A0A096MRE6"/>
<dbReference type="GeneTree" id="ENSGT00390000000221"/>
<comment type="subunit">
    <text evidence="11">Interacts with LRP5 and LRP6.</text>
</comment>
<organism evidence="17 18">
    <name type="scientific">Papio anubis</name>
    <name type="common">Olive baboon</name>
    <dbReference type="NCBI Taxonomy" id="9555"/>
    <lineage>
        <taxon>Eukaryota</taxon>
        <taxon>Metazoa</taxon>
        <taxon>Chordata</taxon>
        <taxon>Craniata</taxon>
        <taxon>Vertebrata</taxon>
        <taxon>Euteleostomi</taxon>
        <taxon>Mammalia</taxon>
        <taxon>Eutheria</taxon>
        <taxon>Euarchontoglires</taxon>
        <taxon>Primates</taxon>
        <taxon>Haplorrhini</taxon>
        <taxon>Catarrhini</taxon>
        <taxon>Cercopithecidae</taxon>
        <taxon>Cercopithecinae</taxon>
        <taxon>Papio</taxon>
    </lineage>
</organism>
<evidence type="ECO:0000256" key="4">
    <source>
        <dbReference type="ARBA" id="ARBA00022525"/>
    </source>
</evidence>
<feature type="region of interest" description="Disordered" evidence="14">
    <location>
        <begin position="38"/>
        <end position="92"/>
    </location>
</feature>
<evidence type="ECO:0000256" key="6">
    <source>
        <dbReference type="ARBA" id="ARBA00022729"/>
    </source>
</evidence>
<keyword evidence="8" id="KW-1015">Disulfide bond</keyword>
<dbReference type="FunFam" id="2.10.80.10:FF:000003">
    <property type="entry name" value="Dickkopf WNT-signaling pathway inhibitor 3"/>
    <property type="match status" value="1"/>
</dbReference>
<evidence type="ECO:0000256" key="15">
    <source>
        <dbReference type="SAM" id="SignalP"/>
    </source>
</evidence>
<dbReference type="GO" id="GO:0030325">
    <property type="term" value="P:adrenal gland development"/>
    <property type="evidence" value="ECO:0007669"/>
    <property type="project" value="Ensembl"/>
</dbReference>
<keyword evidence="5" id="KW-0879">Wnt signaling pathway</keyword>
<keyword evidence="18" id="KW-1185">Reference proteome</keyword>
<dbReference type="GO" id="GO:0039706">
    <property type="term" value="F:co-receptor binding"/>
    <property type="evidence" value="ECO:0007669"/>
    <property type="project" value="TreeGrafter"/>
</dbReference>
<evidence type="ECO:0000256" key="13">
    <source>
        <dbReference type="SAM" id="Coils"/>
    </source>
</evidence>
<evidence type="ECO:0000256" key="8">
    <source>
        <dbReference type="ARBA" id="ARBA00023157"/>
    </source>
</evidence>
<dbReference type="InterPro" id="IPR006796">
    <property type="entry name" value="Dickkopf_N"/>
</dbReference>
<dbReference type="Ensembl" id="ENSPANT00000029126.3">
    <property type="protein sequence ID" value="ENSPANP00000002347.3"/>
    <property type="gene ID" value="ENSPANG00000019481.3"/>
</dbReference>
<reference evidence="17 18" key="1">
    <citation type="submission" date="2012-03" db="EMBL/GenBank/DDBJ databases">
        <title>Whole Genome Assembly of Papio anubis.</title>
        <authorList>
            <person name="Liu Y.L."/>
            <person name="Abraham K.A."/>
            <person name="Akbar H.A."/>
            <person name="Ali S.A."/>
            <person name="Anosike U.A."/>
            <person name="Aqrawi P.A."/>
            <person name="Arias F.A."/>
            <person name="Attaway T.A."/>
            <person name="Awwad R.A."/>
            <person name="Babu C.B."/>
            <person name="Bandaranaike D.B."/>
            <person name="Battles P.B."/>
            <person name="Bell A.B."/>
            <person name="Beltran B.B."/>
            <person name="Berhane-Mersha D.B."/>
            <person name="Bess C.B."/>
            <person name="Bickham C.B."/>
            <person name="Bolden T.B."/>
            <person name="Carter K.C."/>
            <person name="Chau D.C."/>
            <person name="Chavez A.C."/>
            <person name="Clerc-Blankenburg K.C."/>
            <person name="Coyle M.C."/>
            <person name="Dao M.D."/>
            <person name="Davila M.L.D."/>
            <person name="Davy-Carroll L.D."/>
            <person name="Denson S.D."/>
            <person name="Dinh H.D."/>
            <person name="Fernandez S.F."/>
            <person name="Fernando P.F."/>
            <person name="Forbes L.F."/>
            <person name="Francis C.F."/>
            <person name="Francisco L.F."/>
            <person name="Fu Q.F."/>
            <person name="Garcia-Iii R.G."/>
            <person name="Garrett T.G."/>
            <person name="Gross S.G."/>
            <person name="Gubbala S.G."/>
            <person name="Hirani K.H."/>
            <person name="Hogues M.H."/>
            <person name="Hollins B.H."/>
            <person name="Jackson L.J."/>
            <person name="Javaid M.J."/>
            <person name="Jhangiani S.J."/>
            <person name="Johnson A.J."/>
            <person name="Johnson B.J."/>
            <person name="Jones J.J."/>
            <person name="Joshi V.J."/>
            <person name="Kalu J.K."/>
            <person name="Khan N.K."/>
            <person name="Korchina V.K."/>
            <person name="Kovar C.K."/>
            <person name="Lago L.L."/>
            <person name="Lara F.L."/>
            <person name="Le T.-K.L."/>
            <person name="Lee S.L."/>
            <person name="Legall-Iii F.L."/>
            <person name="Lemon S.L."/>
            <person name="Liu J.L."/>
            <person name="Liu Y.-S.L."/>
            <person name="Liyanage D.L."/>
            <person name="Lopez J.L."/>
            <person name="Lorensuhewa L.L."/>
            <person name="Mata R.M."/>
            <person name="Mathew T.M."/>
            <person name="Mercado C.M."/>
            <person name="Mercado I.M."/>
            <person name="Morales K.M."/>
            <person name="Morgan M.M."/>
            <person name="Munidasa M.M."/>
            <person name="Ngo D.N."/>
            <person name="Nguyen L.N."/>
            <person name="Nguyen T.N."/>
            <person name="Nguyen N.N."/>
            <person name="Obregon M.O."/>
            <person name="Okwuonu G.O."/>
            <person name="Ongeri F.O."/>
            <person name="Onwere C.O."/>
            <person name="Osifeso I.O."/>
            <person name="Parra A.P."/>
            <person name="Patil S.P."/>
            <person name="Perez A.P."/>
            <person name="Perez Y.P."/>
            <person name="Pham C.P."/>
            <person name="Pu L.-L.P."/>
            <person name="Puazo M.P."/>
            <person name="Quiroz J.Q."/>
            <person name="Rouhana J.R."/>
            <person name="Ruiz M.R."/>
            <person name="Ruiz S.-J.R."/>
            <person name="Saada N.S."/>
            <person name="Santibanez J.S."/>
            <person name="Scheel M.S."/>
            <person name="Schneider B.S."/>
            <person name="Simmons D.S."/>
            <person name="Sisson I.S."/>
            <person name="Tang L.-Y.T."/>
            <person name="Thornton R.T."/>
            <person name="Tisius J.T."/>
            <person name="Toledanes G.T."/>
            <person name="Trejos Z.T."/>
            <person name="Usmani K.U."/>
            <person name="Varghese R.V."/>
            <person name="Vattathil S.V."/>
            <person name="Vee V.V."/>
            <person name="Walker D.W."/>
            <person name="Weissenberger G.W."/>
            <person name="White C.W."/>
            <person name="Williams A.W."/>
            <person name="Woodworth J.W."/>
            <person name="Wright R.W."/>
            <person name="Zhu Y.Z."/>
            <person name="Han Y.H."/>
            <person name="Newsham I.N."/>
            <person name="Nazareth L.N."/>
            <person name="Worley K.W."/>
            <person name="Muzny D.M."/>
            <person name="Rogers J.R."/>
            <person name="Gibbs R.G."/>
        </authorList>
    </citation>
    <scope>NUCLEOTIDE SEQUENCE [LARGE SCALE GENOMIC DNA]</scope>
</reference>
<reference evidence="17" key="3">
    <citation type="submission" date="2025-09" db="UniProtKB">
        <authorList>
            <consortium name="Ensembl"/>
        </authorList>
    </citation>
    <scope>IDENTIFICATION</scope>
</reference>
<dbReference type="GO" id="GO:0032348">
    <property type="term" value="P:negative regulation of aldosterone biosynthetic process"/>
    <property type="evidence" value="ECO:0007669"/>
    <property type="project" value="Ensembl"/>
</dbReference>
<proteinExistence type="inferred from homology"/>
<keyword evidence="4" id="KW-0964">Secreted</keyword>
<dbReference type="Bgee" id="ENSPANG00000019481">
    <property type="expression patterns" value="Expressed in postnatal subventricular zone and 66 other cell types or tissues"/>
</dbReference>
<evidence type="ECO:0000256" key="11">
    <source>
        <dbReference type="ARBA" id="ARBA00064421"/>
    </source>
</evidence>
<evidence type="ECO:0000256" key="5">
    <source>
        <dbReference type="ARBA" id="ARBA00022687"/>
    </source>
</evidence>
<comment type="subcellular location">
    <subcellularLocation>
        <location evidence="1">Secreted</location>
    </subcellularLocation>
</comment>
<evidence type="ECO:0000313" key="18">
    <source>
        <dbReference type="Proteomes" id="UP000028761"/>
    </source>
</evidence>
<evidence type="ECO:0000256" key="7">
    <source>
        <dbReference type="ARBA" id="ARBA00023054"/>
    </source>
</evidence>
<dbReference type="CDD" id="cd23274">
    <property type="entry name" value="Dkk3_Cys2"/>
    <property type="match status" value="1"/>
</dbReference>
<comment type="function">
    <text evidence="10">Antagonizes canonical Wnt signaling by inhibiting LRP5/6 interaction with Wnt and by forming a ternary complex with the transmembrane protein KREMEN that promotes internalization of LRP5/6. DKKs play an important role in vertebrate development, where they locally inhibit Wnt regulated processes such as antero-posterior axial patterning, limb development, somitogenesis and eye formation. In the adult, Dkks are implicated in bone formation and bone disease, cancer and Alzheimer disease.</text>
</comment>
<name>A0A096MRE6_PAPAN</name>
<feature type="chain" id="PRO_5035172271" description="Dickkopf-related protein 3" evidence="15">
    <location>
        <begin position="22"/>
        <end position="446"/>
    </location>
</feature>
<evidence type="ECO:0000256" key="2">
    <source>
        <dbReference type="ARBA" id="ARBA00010842"/>
    </source>
</evidence>
<dbReference type="GO" id="GO:0005615">
    <property type="term" value="C:extracellular space"/>
    <property type="evidence" value="ECO:0007669"/>
    <property type="project" value="TreeGrafter"/>
</dbReference>
<dbReference type="CDD" id="cd23014">
    <property type="entry name" value="Dkk3_N_Cys1"/>
    <property type="match status" value="1"/>
</dbReference>
<keyword evidence="7 13" id="KW-0175">Coiled coil</keyword>
<evidence type="ECO:0000256" key="14">
    <source>
        <dbReference type="SAM" id="MobiDB-lite"/>
    </source>
</evidence>
<protein>
    <recommendedName>
        <fullName evidence="12">Dickkopf-related protein 3</fullName>
    </recommendedName>
</protein>
<dbReference type="InterPro" id="IPR047301">
    <property type="entry name" value="Dkk3_N"/>
</dbReference>
<dbReference type="PANTHER" id="PTHR12113:SF8">
    <property type="entry name" value="DICKKOPF-RELATED PROTEIN 3"/>
    <property type="match status" value="1"/>
</dbReference>
<evidence type="ECO:0000313" key="17">
    <source>
        <dbReference type="Ensembl" id="ENSPANP00000002347.3"/>
    </source>
</evidence>
<dbReference type="GO" id="GO:2000065">
    <property type="term" value="P:negative regulation of cortisol biosynthetic process"/>
    <property type="evidence" value="ECO:0007669"/>
    <property type="project" value="Ensembl"/>
</dbReference>
<dbReference type="eggNOG" id="KOG1218">
    <property type="taxonomic scope" value="Eukaryota"/>
</dbReference>
<dbReference type="GO" id="GO:0090090">
    <property type="term" value="P:negative regulation of canonical Wnt signaling pathway"/>
    <property type="evidence" value="ECO:0007669"/>
    <property type="project" value="Ensembl"/>
</dbReference>
<gene>
    <name evidence="17" type="primary">DKK3</name>
</gene>
<dbReference type="OMA" id="HCQPHGR"/>
<comment type="similarity">
    <text evidence="2">Belongs to the dickkopf family.</text>
</comment>
<evidence type="ECO:0000256" key="9">
    <source>
        <dbReference type="ARBA" id="ARBA00023180"/>
    </source>
</evidence>
<dbReference type="Proteomes" id="UP000028761">
    <property type="component" value="Chromosome 12"/>
</dbReference>
<dbReference type="Pfam" id="PF04706">
    <property type="entry name" value="Dickkopf_N"/>
    <property type="match status" value="1"/>
</dbReference>
<dbReference type="HOGENOM" id="CLU_055300_0_0_1"/>
<dbReference type="GO" id="GO:0048019">
    <property type="term" value="F:receptor antagonist activity"/>
    <property type="evidence" value="ECO:0007669"/>
    <property type="project" value="TreeGrafter"/>
</dbReference>
<dbReference type="Gene3D" id="2.10.80.10">
    <property type="entry name" value="Lipase, subunit A"/>
    <property type="match status" value="1"/>
</dbReference>
<evidence type="ECO:0000256" key="1">
    <source>
        <dbReference type="ARBA" id="ARBA00004613"/>
    </source>
</evidence>
<keyword evidence="6 15" id="KW-0732">Signal</keyword>
<dbReference type="STRING" id="9555.ENSPANP00000002347"/>
<evidence type="ECO:0000259" key="16">
    <source>
        <dbReference type="Pfam" id="PF04706"/>
    </source>
</evidence>
<feature type="signal peptide" evidence="15">
    <location>
        <begin position="1"/>
        <end position="21"/>
    </location>
</feature>
<evidence type="ECO:0000256" key="10">
    <source>
        <dbReference type="ARBA" id="ARBA00054161"/>
    </source>
</evidence>
<dbReference type="PANTHER" id="PTHR12113">
    <property type="entry name" value="DICKKOPF3-LIKE 3"/>
    <property type="match status" value="1"/>
</dbReference>
<evidence type="ECO:0000256" key="12">
    <source>
        <dbReference type="ARBA" id="ARBA00068349"/>
    </source>
</evidence>
<sequence length="446" mass="48129">MAGLRPLRRAGWAWWAGGARAGGAWWAVRARAAGSLGYQRCRTPPHSRTRGPPTARFSLPQPHPQPGGLPAGASGSSPARSAAGSSRGGGCGRRAEMQRLGATLLCLLLAAAVPTAPAPAPTATSAPVEPGPAFSYPQEEATLNEMFREVEELMEDTQHKLRSAVEEMEAEEAAAKASSEVNLANLPPSYHNETNTDTKVGNNTIHVHREIHKITNNQTGQTVFSETVITSVGDEEGRRSHECIIDEDCGPSKYCQFASFQYTCQPCRDQRTLCTRDSECCGDQLCVWGHCTKMATRGSNGTICDNQRDCQPGLCCAFQRGLLFPVCTPLPVEGELCHDPASRLLDLITWELEPDGALDRCPCASGLLCQPHSHSLVYVCKPTFVGSRDQDGEILLPREAPDEYEVGSFMEEVRQELEDLERSLTEEMALGEPAAAAAALLGGEEI</sequence>
<feature type="coiled-coil region" evidence="13">
    <location>
        <begin position="136"/>
        <end position="174"/>
    </location>
</feature>
<dbReference type="GO" id="GO:0016055">
    <property type="term" value="P:Wnt signaling pathway"/>
    <property type="evidence" value="ECO:0007669"/>
    <property type="project" value="UniProtKB-KW"/>
</dbReference>
<dbReference type="InterPro" id="IPR047300">
    <property type="entry name" value="Dkk3_Cys2"/>
</dbReference>
<reference evidence="17" key="2">
    <citation type="submission" date="2025-08" db="UniProtKB">
        <authorList>
            <consortium name="Ensembl"/>
        </authorList>
    </citation>
    <scope>IDENTIFICATION</scope>
</reference>
<dbReference type="InterPro" id="IPR039863">
    <property type="entry name" value="DKK1-4"/>
</dbReference>